<evidence type="ECO:0000313" key="1">
    <source>
        <dbReference type="EMBL" id="OMP13190.1"/>
    </source>
</evidence>
<organism evidence="1 2">
    <name type="scientific">Corchorus olitorius</name>
    <dbReference type="NCBI Taxonomy" id="93759"/>
    <lineage>
        <taxon>Eukaryota</taxon>
        <taxon>Viridiplantae</taxon>
        <taxon>Streptophyta</taxon>
        <taxon>Embryophyta</taxon>
        <taxon>Tracheophyta</taxon>
        <taxon>Spermatophyta</taxon>
        <taxon>Magnoliopsida</taxon>
        <taxon>eudicotyledons</taxon>
        <taxon>Gunneridae</taxon>
        <taxon>Pentapetalae</taxon>
        <taxon>rosids</taxon>
        <taxon>malvids</taxon>
        <taxon>Malvales</taxon>
        <taxon>Malvaceae</taxon>
        <taxon>Grewioideae</taxon>
        <taxon>Apeibeae</taxon>
        <taxon>Corchorus</taxon>
    </lineage>
</organism>
<gene>
    <name evidence="1" type="ORF">COLO4_02116</name>
</gene>
<name>A0A1R3L1M2_9ROSI</name>
<reference evidence="2" key="1">
    <citation type="submission" date="2013-09" db="EMBL/GenBank/DDBJ databases">
        <title>Corchorus olitorius genome sequencing.</title>
        <authorList>
            <person name="Alam M."/>
            <person name="Haque M.S."/>
            <person name="Islam M.S."/>
            <person name="Emdad E.M."/>
            <person name="Islam M.M."/>
            <person name="Ahmed B."/>
            <person name="Halim A."/>
            <person name="Hossen Q.M.M."/>
            <person name="Hossain M.Z."/>
            <person name="Ahmed R."/>
            <person name="Khan M.M."/>
            <person name="Islam R."/>
            <person name="Rashid M.M."/>
            <person name="Khan S.A."/>
            <person name="Rahman M.S."/>
            <person name="Alam M."/>
            <person name="Yahiya A.S."/>
            <person name="Khan M.S."/>
            <person name="Azam M.S."/>
            <person name="Haque T."/>
            <person name="Lashkar M.Z.H."/>
            <person name="Akhand A.I."/>
            <person name="Morshed G."/>
            <person name="Roy S."/>
            <person name="Uddin K.S."/>
            <person name="Rabeya T."/>
            <person name="Hossain A.S."/>
            <person name="Chowdhury A."/>
            <person name="Snigdha A.R."/>
            <person name="Mortoza M.S."/>
            <person name="Matin S.A."/>
            <person name="Hoque S.M.E."/>
            <person name="Islam M.K."/>
            <person name="Roy D.K."/>
            <person name="Haider R."/>
            <person name="Moosa M.M."/>
            <person name="Elias S.M."/>
            <person name="Hasan A.M."/>
            <person name="Jahan S."/>
            <person name="Shafiuddin M."/>
            <person name="Mahmood N."/>
            <person name="Shommy N.S."/>
        </authorList>
    </citation>
    <scope>NUCLEOTIDE SEQUENCE [LARGE SCALE GENOMIC DNA]</scope>
    <source>
        <strain evidence="2">cv. O-4</strain>
    </source>
</reference>
<protein>
    <submittedName>
        <fullName evidence="1">Uncharacterized protein</fullName>
    </submittedName>
</protein>
<dbReference type="Proteomes" id="UP000187203">
    <property type="component" value="Unassembled WGS sequence"/>
</dbReference>
<dbReference type="EMBL" id="AWUE01004915">
    <property type="protein sequence ID" value="OMP13190.1"/>
    <property type="molecule type" value="Genomic_DNA"/>
</dbReference>
<comment type="caution">
    <text evidence="1">The sequence shown here is derived from an EMBL/GenBank/DDBJ whole genome shotgun (WGS) entry which is preliminary data.</text>
</comment>
<dbReference type="AlphaFoldDB" id="A0A1R3L1M2"/>
<keyword evidence="2" id="KW-1185">Reference proteome</keyword>
<accession>A0A1R3L1M2</accession>
<sequence length="66" mass="7053">MPPFTGDAHESARFHGVPQHLTVSDVFSGDFSLLQHFILLAGIGFATEKIKGRTHIQSFAIGGSDG</sequence>
<proteinExistence type="predicted"/>
<evidence type="ECO:0000313" key="2">
    <source>
        <dbReference type="Proteomes" id="UP000187203"/>
    </source>
</evidence>